<dbReference type="GO" id="GO:0022857">
    <property type="term" value="F:transmembrane transporter activity"/>
    <property type="evidence" value="ECO:0007669"/>
    <property type="project" value="InterPro"/>
</dbReference>
<sequence>MVGVAFDEAAIRGPERDAITTALHRPPTGYPPQKLEAGESIQSLSSGSAEDVLALQDVDPVLNMKMHLVNDAIDEIGWTPYHLKLFFLSGFGYAVDSMILNFQSNITTMAYLEMGNGGYRNALTIAVYGGMLSGALFWGLFADMIGRKLAFNLSLFMSAICCILAGVMPSWSSLGLFIGLLGFGSGGNLILDSVVFLEYLPSSKQSILTMLACWWGIGQTLSTCIAWIYMTDSQSQWNCNRETHCNWGNNAGWRYALFTGGGLVLTLSLLRVTVVRLRETPKYQLSNGKDAELVETFHVLATKYGRSCSLTIDKLEACGAIQSTDRRDRFFLTEALAHVGGLFSTRTLAQSTIMIWLSWAVIGLAYALFYAFLPTYFAASGLDFGRSVSDTYRNLIITELSGVPGPILAGFLCNWRVLGRRYTMFIGALCTAPFFVAYPLAHTSAQNLIMTSFIAFFINVYYSTLYAYTPEVLPSPHRATGNGIAVACNRVMGIVAAVVVATTNTATGTPFYICGGLLMMSAAFVALFPLEPCGRRSS</sequence>
<protein>
    <submittedName>
        <fullName evidence="8">Membrane transporter</fullName>
    </submittedName>
</protein>
<evidence type="ECO:0000256" key="3">
    <source>
        <dbReference type="ARBA" id="ARBA00022692"/>
    </source>
</evidence>
<evidence type="ECO:0000313" key="9">
    <source>
        <dbReference type="Proteomes" id="UP000562929"/>
    </source>
</evidence>
<dbReference type="Gene3D" id="1.20.1250.20">
    <property type="entry name" value="MFS general substrate transporter like domains"/>
    <property type="match status" value="1"/>
</dbReference>
<feature type="transmembrane region" description="Helical" evidence="6">
    <location>
        <begin position="422"/>
        <end position="441"/>
    </location>
</feature>
<dbReference type="PROSITE" id="PS50850">
    <property type="entry name" value="MFS"/>
    <property type="match status" value="1"/>
</dbReference>
<dbReference type="CDD" id="cd17316">
    <property type="entry name" value="MFS_SV2_like"/>
    <property type="match status" value="1"/>
</dbReference>
<dbReference type="InterPro" id="IPR020846">
    <property type="entry name" value="MFS_dom"/>
</dbReference>
<keyword evidence="4 6" id="KW-1133">Transmembrane helix</keyword>
<dbReference type="PANTHER" id="PTHR23511:SF4">
    <property type="entry name" value="MAJOR FACILITATOR SUPERFAMILY (MFS) PROFILE DOMAIN-CONTAINING PROTEIN"/>
    <property type="match status" value="1"/>
</dbReference>
<dbReference type="PANTHER" id="PTHR23511">
    <property type="entry name" value="SYNAPTIC VESICLE GLYCOPROTEIN 2"/>
    <property type="match status" value="1"/>
</dbReference>
<feature type="transmembrane region" description="Helical" evidence="6">
    <location>
        <begin position="122"/>
        <end position="142"/>
    </location>
</feature>
<feature type="domain" description="Major facilitator superfamily (MFS) profile" evidence="7">
    <location>
        <begin position="82"/>
        <end position="533"/>
    </location>
</feature>
<feature type="transmembrane region" description="Helical" evidence="6">
    <location>
        <begin position="447"/>
        <end position="468"/>
    </location>
</feature>
<evidence type="ECO:0000256" key="5">
    <source>
        <dbReference type="ARBA" id="ARBA00023136"/>
    </source>
</evidence>
<feature type="transmembrane region" description="Helical" evidence="6">
    <location>
        <begin position="255"/>
        <end position="274"/>
    </location>
</feature>
<evidence type="ECO:0000259" key="7">
    <source>
        <dbReference type="PROSITE" id="PS50850"/>
    </source>
</evidence>
<dbReference type="Pfam" id="PF07690">
    <property type="entry name" value="MFS_1"/>
    <property type="match status" value="1"/>
</dbReference>
<name>A0A8H4VET1_9HYPO</name>
<evidence type="ECO:0000256" key="6">
    <source>
        <dbReference type="SAM" id="Phobius"/>
    </source>
</evidence>
<feature type="transmembrane region" description="Helical" evidence="6">
    <location>
        <begin position="207"/>
        <end position="230"/>
    </location>
</feature>
<reference evidence="8 9" key="1">
    <citation type="journal article" date="2020" name="G3 (Bethesda)">
        <title>Genetic Underpinnings of Host Manipulation by Ophiocordyceps as Revealed by Comparative Transcriptomics.</title>
        <authorList>
            <person name="Will I."/>
            <person name="Das B."/>
            <person name="Trinh T."/>
            <person name="Brachmann A."/>
            <person name="Ohm R.A."/>
            <person name="de Bekker C."/>
        </authorList>
    </citation>
    <scope>NUCLEOTIDE SEQUENCE [LARGE SCALE GENOMIC DNA]</scope>
    <source>
        <strain evidence="8 9">EC05</strain>
    </source>
</reference>
<organism evidence="8 9">
    <name type="scientific">Ophiocordyceps camponoti-floridani</name>
    <dbReference type="NCBI Taxonomy" id="2030778"/>
    <lineage>
        <taxon>Eukaryota</taxon>
        <taxon>Fungi</taxon>
        <taxon>Dikarya</taxon>
        <taxon>Ascomycota</taxon>
        <taxon>Pezizomycotina</taxon>
        <taxon>Sordariomycetes</taxon>
        <taxon>Hypocreomycetidae</taxon>
        <taxon>Hypocreales</taxon>
        <taxon>Ophiocordycipitaceae</taxon>
        <taxon>Ophiocordyceps</taxon>
    </lineage>
</organism>
<evidence type="ECO:0000313" key="8">
    <source>
        <dbReference type="EMBL" id="KAF4591536.1"/>
    </source>
</evidence>
<feature type="transmembrane region" description="Helical" evidence="6">
    <location>
        <begin position="353"/>
        <end position="372"/>
    </location>
</feature>
<dbReference type="Proteomes" id="UP000562929">
    <property type="component" value="Unassembled WGS sequence"/>
</dbReference>
<evidence type="ECO:0000256" key="4">
    <source>
        <dbReference type="ARBA" id="ARBA00022989"/>
    </source>
</evidence>
<keyword evidence="5 6" id="KW-0472">Membrane</keyword>
<gene>
    <name evidence="8" type="ORF">GQ602_001835</name>
</gene>
<proteinExistence type="predicted"/>
<dbReference type="InterPro" id="IPR036259">
    <property type="entry name" value="MFS_trans_sf"/>
</dbReference>
<accession>A0A8H4VET1</accession>
<feature type="transmembrane region" description="Helical" evidence="6">
    <location>
        <begin position="509"/>
        <end position="530"/>
    </location>
</feature>
<dbReference type="GO" id="GO:0016020">
    <property type="term" value="C:membrane"/>
    <property type="evidence" value="ECO:0007669"/>
    <property type="project" value="UniProtKB-SubCell"/>
</dbReference>
<evidence type="ECO:0000256" key="2">
    <source>
        <dbReference type="ARBA" id="ARBA00022448"/>
    </source>
</evidence>
<keyword evidence="2" id="KW-0813">Transport</keyword>
<keyword evidence="9" id="KW-1185">Reference proteome</keyword>
<dbReference type="SUPFAM" id="SSF103473">
    <property type="entry name" value="MFS general substrate transporter"/>
    <property type="match status" value="1"/>
</dbReference>
<evidence type="ECO:0000256" key="1">
    <source>
        <dbReference type="ARBA" id="ARBA00004141"/>
    </source>
</evidence>
<comment type="caution">
    <text evidence="8">The sequence shown here is derived from an EMBL/GenBank/DDBJ whole genome shotgun (WGS) entry which is preliminary data.</text>
</comment>
<keyword evidence="3 6" id="KW-0812">Transmembrane</keyword>
<dbReference type="InterPro" id="IPR011701">
    <property type="entry name" value="MFS"/>
</dbReference>
<dbReference type="EMBL" id="JAACLJ010000002">
    <property type="protein sequence ID" value="KAF4591536.1"/>
    <property type="molecule type" value="Genomic_DNA"/>
</dbReference>
<feature type="transmembrane region" description="Helical" evidence="6">
    <location>
        <begin position="174"/>
        <end position="200"/>
    </location>
</feature>
<dbReference type="AlphaFoldDB" id="A0A8H4VET1"/>
<feature type="transmembrane region" description="Helical" evidence="6">
    <location>
        <begin position="85"/>
        <end position="102"/>
    </location>
</feature>
<feature type="transmembrane region" description="Helical" evidence="6">
    <location>
        <begin position="480"/>
        <end position="503"/>
    </location>
</feature>
<dbReference type="OrthoDB" id="3936150at2759"/>
<comment type="subcellular location">
    <subcellularLocation>
        <location evidence="1">Membrane</location>
        <topology evidence="1">Multi-pass membrane protein</topology>
    </subcellularLocation>
</comment>
<feature type="transmembrane region" description="Helical" evidence="6">
    <location>
        <begin position="149"/>
        <end position="168"/>
    </location>
</feature>